<reference evidence="2 3" key="1">
    <citation type="submission" date="2020-04" db="EMBL/GenBank/DDBJ databases">
        <title>Hymenobacter polaris sp. nov., isolated from Arctic soil.</title>
        <authorList>
            <person name="Dahal R.H."/>
        </authorList>
    </citation>
    <scope>NUCLEOTIDE SEQUENCE [LARGE SCALE GENOMIC DNA]</scope>
    <source>
        <strain evidence="2 3">RP-2-7</strain>
    </source>
</reference>
<accession>A0A7Y0ABK8</accession>
<organism evidence="2 3">
    <name type="scientific">Hymenobacter polaris</name>
    <dbReference type="NCBI Taxonomy" id="2682546"/>
    <lineage>
        <taxon>Bacteria</taxon>
        <taxon>Pseudomonadati</taxon>
        <taxon>Bacteroidota</taxon>
        <taxon>Cytophagia</taxon>
        <taxon>Cytophagales</taxon>
        <taxon>Hymenobacteraceae</taxon>
        <taxon>Hymenobacter</taxon>
    </lineage>
</organism>
<feature type="compositionally biased region" description="Polar residues" evidence="1">
    <location>
        <begin position="300"/>
        <end position="310"/>
    </location>
</feature>
<dbReference type="AlphaFoldDB" id="A0A7Y0ABK8"/>
<feature type="compositionally biased region" description="Polar residues" evidence="1">
    <location>
        <begin position="172"/>
        <end position="186"/>
    </location>
</feature>
<name>A0A7Y0ABK8_9BACT</name>
<dbReference type="EMBL" id="JABBGH010000001">
    <property type="protein sequence ID" value="NML64278.1"/>
    <property type="molecule type" value="Genomic_DNA"/>
</dbReference>
<feature type="compositionally biased region" description="Polar residues" evidence="1">
    <location>
        <begin position="261"/>
        <end position="274"/>
    </location>
</feature>
<dbReference type="Proteomes" id="UP000559626">
    <property type="component" value="Unassembled WGS sequence"/>
</dbReference>
<evidence type="ECO:0000313" key="3">
    <source>
        <dbReference type="Proteomes" id="UP000559626"/>
    </source>
</evidence>
<feature type="region of interest" description="Disordered" evidence="1">
    <location>
        <begin position="162"/>
        <end position="206"/>
    </location>
</feature>
<protein>
    <submittedName>
        <fullName evidence="2">Uncharacterized protein</fullName>
    </submittedName>
</protein>
<sequence length="359" mass="38998">MPKLIDYPRTSYPGAWEVAEVVDDTGGKSALETCARKLNRKVSGSFKAIVGSAVKFGLLTSKREILTTTTLFRRIKHAYDKQEELLFHREAFLTPPLFMQLCRKFRSRELPVAMLDVLLIREFGVEEINAQGVAKAFTDGARMVGLLDEHNIMADVDHLAAQQPPRREIASPQPTTNNFRQAASNTKENDETSDNAAGNSLLREEIPTEIAKPRAVIQATTAATNAPLTRGNLPLPASRPAPVETTDAIAHLFGLGANANHPPSSTATANQTDLASATTSTSAVTQPGTPTDRAKPITKPASSTEPMPLSSATESEKLLFRLQLTGPGLETTLEVSDADDLLLVRALLDKIERQLKRNQ</sequence>
<comment type="caution">
    <text evidence="2">The sequence shown here is derived from an EMBL/GenBank/DDBJ whole genome shotgun (WGS) entry which is preliminary data.</text>
</comment>
<proteinExistence type="predicted"/>
<evidence type="ECO:0000256" key="1">
    <source>
        <dbReference type="SAM" id="MobiDB-lite"/>
    </source>
</evidence>
<evidence type="ECO:0000313" key="2">
    <source>
        <dbReference type="EMBL" id="NML64278.1"/>
    </source>
</evidence>
<keyword evidence="3" id="KW-1185">Reference proteome</keyword>
<gene>
    <name evidence="2" type="ORF">HHL22_03570</name>
</gene>
<dbReference type="RefSeq" id="WP_169529586.1">
    <property type="nucleotide sequence ID" value="NZ_JABBGH010000001.1"/>
</dbReference>
<feature type="region of interest" description="Disordered" evidence="1">
    <location>
        <begin position="260"/>
        <end position="310"/>
    </location>
</feature>